<protein>
    <recommendedName>
        <fullName evidence="3">SusD/RagB family nutrient-binding outer membrane lipoprotein</fullName>
    </recommendedName>
</protein>
<evidence type="ECO:0000313" key="2">
    <source>
        <dbReference type="Proteomes" id="UP000181790"/>
    </source>
</evidence>
<dbReference type="AlphaFoldDB" id="A0A1S2VGV4"/>
<gene>
    <name evidence="1" type="ORF">BLX24_17890</name>
</gene>
<sequence>MKYIFVIAATFLASSCKEGYLDINKNPNDAVSSTPELVLSAALNATAGQLNPNQLGHFWAGHWSPSGSVSGFNGEKTYDIPGTFYSAIWTSSYDNLADYDYVEKTATTNKQLAFVGITKVMKVLVYQRLVDTYGNVPYSEALKGPAILRPKYDDAQTIYDDLVKQLEAAVVALKSPITAENPSPGAADIVFQGNLTKWVKFANTLKLRILLRQTNVASKASAIQAGIAKAVTDGGFLGVDENVLSTPGYLKTAGKQNPFYENYGFTAAGTLSGNHDFYTNADFFIKTLVNANDPRLDRFAVKANDGAWRGVPFGEGSDPYLYAKTSGFGPAILKGYDQSQVLMQSAESFFLQAEAAFRGYLTGATAQSLYESGIKESFKFLGVTNAATAATTYYSDQAAGSYTVASNKLEAIITQKWIALGAFGGFEAWAEFRRTGFPKVPLSTRAVGTKQPARLLYPNQELGTNSDNVKAQGTINQFDTKIFWMK</sequence>
<dbReference type="SUPFAM" id="SSF48452">
    <property type="entry name" value="TPR-like"/>
    <property type="match status" value="1"/>
</dbReference>
<dbReference type="PROSITE" id="PS51257">
    <property type="entry name" value="PROKAR_LIPOPROTEIN"/>
    <property type="match status" value="1"/>
</dbReference>
<proteinExistence type="predicted"/>
<dbReference type="Gene3D" id="1.25.40.390">
    <property type="match status" value="1"/>
</dbReference>
<comment type="caution">
    <text evidence="1">The sequence shown here is derived from an EMBL/GenBank/DDBJ whole genome shotgun (WGS) entry which is preliminary data.</text>
</comment>
<keyword evidence="2" id="KW-1185">Reference proteome</keyword>
<reference evidence="1 2" key="1">
    <citation type="submission" date="2016-10" db="EMBL/GenBank/DDBJ databases">
        <title>Arsenicibacter rosenii gen. nov., sp. nov., an efficient arsenic-methylating bacterium isolated from an arsenic-contaminated paddy soil.</title>
        <authorList>
            <person name="Huang K."/>
        </authorList>
    </citation>
    <scope>NUCLEOTIDE SEQUENCE [LARGE SCALE GENOMIC DNA]</scope>
    <source>
        <strain evidence="1 2">SM-1</strain>
    </source>
</reference>
<dbReference type="Pfam" id="PF12771">
    <property type="entry name" value="SusD-like_2"/>
    <property type="match status" value="1"/>
</dbReference>
<evidence type="ECO:0000313" key="1">
    <source>
        <dbReference type="EMBL" id="OIN57997.1"/>
    </source>
</evidence>
<dbReference type="EMBL" id="MORL01000009">
    <property type="protein sequence ID" value="OIN57997.1"/>
    <property type="molecule type" value="Genomic_DNA"/>
</dbReference>
<dbReference type="Proteomes" id="UP000181790">
    <property type="component" value="Unassembled WGS sequence"/>
</dbReference>
<dbReference type="InterPro" id="IPR011990">
    <property type="entry name" value="TPR-like_helical_dom_sf"/>
</dbReference>
<name>A0A1S2VGV4_9BACT</name>
<dbReference type="InterPro" id="IPR041662">
    <property type="entry name" value="SusD-like_2"/>
</dbReference>
<evidence type="ECO:0008006" key="3">
    <source>
        <dbReference type="Google" id="ProtNLM"/>
    </source>
</evidence>
<organism evidence="1 2">
    <name type="scientific">Arsenicibacter rosenii</name>
    <dbReference type="NCBI Taxonomy" id="1750698"/>
    <lineage>
        <taxon>Bacteria</taxon>
        <taxon>Pseudomonadati</taxon>
        <taxon>Bacteroidota</taxon>
        <taxon>Cytophagia</taxon>
        <taxon>Cytophagales</taxon>
        <taxon>Spirosomataceae</taxon>
        <taxon>Arsenicibacter</taxon>
    </lineage>
</organism>
<accession>A0A1S2VGV4</accession>